<gene>
    <name evidence="1" type="ORF">SPELUC_LOCUS12273</name>
</gene>
<organism evidence="1 2">
    <name type="scientific">Cetraspora pellucida</name>
    <dbReference type="NCBI Taxonomy" id="1433469"/>
    <lineage>
        <taxon>Eukaryota</taxon>
        <taxon>Fungi</taxon>
        <taxon>Fungi incertae sedis</taxon>
        <taxon>Mucoromycota</taxon>
        <taxon>Glomeromycotina</taxon>
        <taxon>Glomeromycetes</taxon>
        <taxon>Diversisporales</taxon>
        <taxon>Gigasporaceae</taxon>
        <taxon>Cetraspora</taxon>
    </lineage>
</organism>
<name>A0ACA9PPY8_9GLOM</name>
<dbReference type="EMBL" id="CAJVPW010028438">
    <property type="protein sequence ID" value="CAG8718373.1"/>
    <property type="molecule type" value="Genomic_DNA"/>
</dbReference>
<evidence type="ECO:0000313" key="2">
    <source>
        <dbReference type="Proteomes" id="UP000789366"/>
    </source>
</evidence>
<dbReference type="Proteomes" id="UP000789366">
    <property type="component" value="Unassembled WGS sequence"/>
</dbReference>
<accession>A0ACA9PPY8</accession>
<keyword evidence="2" id="KW-1185">Reference proteome</keyword>
<sequence>MTKQILKKRIIIDFQIGYLIHVNVPKIDRFGIDHPSLPCKIVEDTKEKQFRLGCKFGIINVCYSAGEHAVLGTANCSELDEIPPNAPVAVINVDARRWKENAQAD</sequence>
<evidence type="ECO:0000313" key="1">
    <source>
        <dbReference type="EMBL" id="CAG8718373.1"/>
    </source>
</evidence>
<protein>
    <submittedName>
        <fullName evidence="1">1094_t:CDS:1</fullName>
    </submittedName>
</protein>
<reference evidence="1" key="1">
    <citation type="submission" date="2021-06" db="EMBL/GenBank/DDBJ databases">
        <authorList>
            <person name="Kallberg Y."/>
            <person name="Tangrot J."/>
            <person name="Rosling A."/>
        </authorList>
    </citation>
    <scope>NUCLEOTIDE SEQUENCE</scope>
    <source>
        <strain evidence="1">28 12/20/2015</strain>
    </source>
</reference>
<comment type="caution">
    <text evidence="1">The sequence shown here is derived from an EMBL/GenBank/DDBJ whole genome shotgun (WGS) entry which is preliminary data.</text>
</comment>
<feature type="non-terminal residue" evidence="1">
    <location>
        <position position="105"/>
    </location>
</feature>
<proteinExistence type="predicted"/>